<gene>
    <name evidence="2" type="ORF">PXEA_LOCUS4643</name>
</gene>
<dbReference type="AlphaFoldDB" id="A0A448WGG9"/>
<name>A0A448WGG9_9PLAT</name>
<accession>A0A448WGG9</accession>
<feature type="compositionally biased region" description="Basic and acidic residues" evidence="1">
    <location>
        <begin position="71"/>
        <end position="82"/>
    </location>
</feature>
<sequence>MSSYGTHQQSSTTSLSPIVIKEETGSSIQTAPATHTAGTVNSSKPPGRLGRRSARQQQPLRVSHSATTSPERSHDHRADEQHTSSASEEMTDSFNPSGTGGPINQITGSALLDNEVISSGQAAQPPNEHSEAISADSAPMKPQNGDHPVSDRVGIGNISMEPGEETLAESGGGGGGEEEVEGEEEEEEEDDDEEEEEADPTTPGYSSRLWCRALACMYLLLLIFLF</sequence>
<dbReference type="Proteomes" id="UP000784294">
    <property type="component" value="Unassembled WGS sequence"/>
</dbReference>
<evidence type="ECO:0000313" key="3">
    <source>
        <dbReference type="Proteomes" id="UP000784294"/>
    </source>
</evidence>
<feature type="region of interest" description="Disordered" evidence="1">
    <location>
        <begin position="1"/>
        <end position="206"/>
    </location>
</feature>
<dbReference type="EMBL" id="CAAALY010011167">
    <property type="protein sequence ID" value="VEL11203.1"/>
    <property type="molecule type" value="Genomic_DNA"/>
</dbReference>
<proteinExistence type="predicted"/>
<feature type="compositionally biased region" description="Polar residues" evidence="1">
    <location>
        <begin position="1"/>
        <end position="16"/>
    </location>
</feature>
<feature type="compositionally biased region" description="Polar residues" evidence="1">
    <location>
        <begin position="55"/>
        <end position="70"/>
    </location>
</feature>
<organism evidence="2 3">
    <name type="scientific">Protopolystoma xenopodis</name>
    <dbReference type="NCBI Taxonomy" id="117903"/>
    <lineage>
        <taxon>Eukaryota</taxon>
        <taxon>Metazoa</taxon>
        <taxon>Spiralia</taxon>
        <taxon>Lophotrochozoa</taxon>
        <taxon>Platyhelminthes</taxon>
        <taxon>Monogenea</taxon>
        <taxon>Polyopisthocotylea</taxon>
        <taxon>Polystomatidea</taxon>
        <taxon>Polystomatidae</taxon>
        <taxon>Protopolystoma</taxon>
    </lineage>
</organism>
<evidence type="ECO:0000313" key="2">
    <source>
        <dbReference type="EMBL" id="VEL11203.1"/>
    </source>
</evidence>
<reference evidence="2" key="1">
    <citation type="submission" date="2018-11" db="EMBL/GenBank/DDBJ databases">
        <authorList>
            <consortium name="Pathogen Informatics"/>
        </authorList>
    </citation>
    <scope>NUCLEOTIDE SEQUENCE</scope>
</reference>
<comment type="caution">
    <text evidence="2">The sequence shown here is derived from an EMBL/GenBank/DDBJ whole genome shotgun (WGS) entry which is preliminary data.</text>
</comment>
<feature type="compositionally biased region" description="Acidic residues" evidence="1">
    <location>
        <begin position="176"/>
        <end position="199"/>
    </location>
</feature>
<keyword evidence="3" id="KW-1185">Reference proteome</keyword>
<protein>
    <submittedName>
        <fullName evidence="2">Uncharacterized protein</fullName>
    </submittedName>
</protein>
<feature type="compositionally biased region" description="Polar residues" evidence="1">
    <location>
        <begin position="83"/>
        <end position="108"/>
    </location>
</feature>
<feature type="compositionally biased region" description="Polar residues" evidence="1">
    <location>
        <begin position="25"/>
        <end position="44"/>
    </location>
</feature>
<evidence type="ECO:0000256" key="1">
    <source>
        <dbReference type="SAM" id="MobiDB-lite"/>
    </source>
</evidence>